<keyword evidence="3" id="KW-1185">Reference proteome</keyword>
<dbReference type="EMBL" id="JAUDZG010000004">
    <property type="protein sequence ID" value="KAK3305089.1"/>
    <property type="molecule type" value="Genomic_DNA"/>
</dbReference>
<protein>
    <submittedName>
        <fullName evidence="2">Uncharacterized protein</fullName>
    </submittedName>
</protein>
<dbReference type="AlphaFoldDB" id="A0AAJ0M137"/>
<feature type="compositionally biased region" description="Polar residues" evidence="1">
    <location>
        <begin position="44"/>
        <end position="63"/>
    </location>
</feature>
<evidence type="ECO:0000313" key="2">
    <source>
        <dbReference type="EMBL" id="KAK3305089.1"/>
    </source>
</evidence>
<evidence type="ECO:0000313" key="3">
    <source>
        <dbReference type="Proteomes" id="UP001273166"/>
    </source>
</evidence>
<reference evidence="2" key="1">
    <citation type="journal article" date="2023" name="Mol. Phylogenet. Evol.">
        <title>Genome-scale phylogeny and comparative genomics of the fungal order Sordariales.</title>
        <authorList>
            <person name="Hensen N."/>
            <person name="Bonometti L."/>
            <person name="Westerberg I."/>
            <person name="Brannstrom I.O."/>
            <person name="Guillou S."/>
            <person name="Cros-Aarteil S."/>
            <person name="Calhoun S."/>
            <person name="Haridas S."/>
            <person name="Kuo A."/>
            <person name="Mondo S."/>
            <person name="Pangilinan J."/>
            <person name="Riley R."/>
            <person name="LaButti K."/>
            <person name="Andreopoulos B."/>
            <person name="Lipzen A."/>
            <person name="Chen C."/>
            <person name="Yan M."/>
            <person name="Daum C."/>
            <person name="Ng V."/>
            <person name="Clum A."/>
            <person name="Steindorff A."/>
            <person name="Ohm R.A."/>
            <person name="Martin F."/>
            <person name="Silar P."/>
            <person name="Natvig D.O."/>
            <person name="Lalanne C."/>
            <person name="Gautier V."/>
            <person name="Ament-Velasquez S.L."/>
            <person name="Kruys A."/>
            <person name="Hutchinson M.I."/>
            <person name="Powell A.J."/>
            <person name="Barry K."/>
            <person name="Miller A.N."/>
            <person name="Grigoriev I.V."/>
            <person name="Debuchy R."/>
            <person name="Gladieux P."/>
            <person name="Hiltunen Thoren M."/>
            <person name="Johannesson H."/>
        </authorList>
    </citation>
    <scope>NUCLEOTIDE SEQUENCE</scope>
    <source>
        <strain evidence="2">CBS 333.67</strain>
    </source>
</reference>
<sequence>MSQNLGHCVLPIALPEQAAMTHPNSFAFDDFVVWPPSEPPDSLANYTTDTPTDRLSSGTSPSTDVDVDDVALASQSTARRDRALSFVQLADWHAALAYDEHPPTCIHYSIEWKLTVNNRMAAKDTEQDLVLVPHAFWDTFLQPKLEKLLDKKLPPNKAYKAEETNVVLSVTDRSERDLVKRFDELDIEWPILERQLQAWSMLFRAGKKLRIQMSFKYVETSRSRNATARQGTKRVFSSTSEQMLSERAMQLDAEEVSGHPPIWREVYNLMRCPGPPCHLGPYCWRDSIGKRHYKLKTHHLRNLIKCVEQGCSLQTHDDMPHEIREQLYAEEAQYTERQRKQGASHANFPPINITNVMPTAPQASMLSSVPATPESTGLVSCDHSTRLEIPGLRDIAVKRYCDWQCSQVGDEALKMEYWKACDLTLADGLDLEQVYKDQDAAFYIDNGVKRGIARRFVSDIGTWAQQQSL</sequence>
<organism evidence="2 3">
    <name type="scientific">Chaetomium strumarium</name>
    <dbReference type="NCBI Taxonomy" id="1170767"/>
    <lineage>
        <taxon>Eukaryota</taxon>
        <taxon>Fungi</taxon>
        <taxon>Dikarya</taxon>
        <taxon>Ascomycota</taxon>
        <taxon>Pezizomycotina</taxon>
        <taxon>Sordariomycetes</taxon>
        <taxon>Sordariomycetidae</taxon>
        <taxon>Sordariales</taxon>
        <taxon>Chaetomiaceae</taxon>
        <taxon>Chaetomium</taxon>
    </lineage>
</organism>
<feature type="region of interest" description="Disordered" evidence="1">
    <location>
        <begin position="42"/>
        <end position="66"/>
    </location>
</feature>
<dbReference type="Proteomes" id="UP001273166">
    <property type="component" value="Unassembled WGS sequence"/>
</dbReference>
<reference evidence="2" key="2">
    <citation type="submission" date="2023-06" db="EMBL/GenBank/DDBJ databases">
        <authorList>
            <consortium name="Lawrence Berkeley National Laboratory"/>
            <person name="Mondo S.J."/>
            <person name="Hensen N."/>
            <person name="Bonometti L."/>
            <person name="Westerberg I."/>
            <person name="Brannstrom I.O."/>
            <person name="Guillou S."/>
            <person name="Cros-Aarteil S."/>
            <person name="Calhoun S."/>
            <person name="Haridas S."/>
            <person name="Kuo A."/>
            <person name="Pangilinan J."/>
            <person name="Riley R."/>
            <person name="Labutti K."/>
            <person name="Andreopoulos B."/>
            <person name="Lipzen A."/>
            <person name="Chen C."/>
            <person name="Yanf M."/>
            <person name="Daum C."/>
            <person name="Ng V."/>
            <person name="Clum A."/>
            <person name="Steindorff A."/>
            <person name="Ohm R."/>
            <person name="Martin F."/>
            <person name="Silar P."/>
            <person name="Natvig D."/>
            <person name="Lalanne C."/>
            <person name="Gautier V."/>
            <person name="Ament-Velasquez S.L."/>
            <person name="Kruys A."/>
            <person name="Hutchinson M.I."/>
            <person name="Powell A.J."/>
            <person name="Barry K."/>
            <person name="Miller A.N."/>
            <person name="Grigoriev I.V."/>
            <person name="Debuchy R."/>
            <person name="Gladieux P."/>
            <person name="Thoren M.H."/>
            <person name="Johannesson H."/>
        </authorList>
    </citation>
    <scope>NUCLEOTIDE SEQUENCE</scope>
    <source>
        <strain evidence="2">CBS 333.67</strain>
    </source>
</reference>
<dbReference type="GeneID" id="87881242"/>
<name>A0AAJ0M137_9PEZI</name>
<accession>A0AAJ0M137</accession>
<gene>
    <name evidence="2" type="ORF">B0T15DRAFT_188471</name>
</gene>
<evidence type="ECO:0000256" key="1">
    <source>
        <dbReference type="SAM" id="MobiDB-lite"/>
    </source>
</evidence>
<dbReference type="RefSeq" id="XP_062720869.1">
    <property type="nucleotide sequence ID" value="XM_062862413.1"/>
</dbReference>
<proteinExistence type="predicted"/>
<comment type="caution">
    <text evidence="2">The sequence shown here is derived from an EMBL/GenBank/DDBJ whole genome shotgun (WGS) entry which is preliminary data.</text>
</comment>